<protein>
    <submittedName>
        <fullName evidence="1">Uncharacterized protein</fullName>
    </submittedName>
</protein>
<sequence>MCIYSGHQADMLRIDKYNYNARGKWKKQTRQNWDAPNIVCGKGNPYTKGGRVGLHKANVTGKERHEKEIKCKVMGDE</sequence>
<dbReference type="Proteomes" id="UP000078560">
    <property type="component" value="Unassembled WGS sequence"/>
</dbReference>
<evidence type="ECO:0000313" key="2">
    <source>
        <dbReference type="Proteomes" id="UP000078560"/>
    </source>
</evidence>
<accession>A0A1A8VSH1</accession>
<organism evidence="1 2">
    <name type="scientific">Plasmodium ovale curtisi</name>
    <dbReference type="NCBI Taxonomy" id="864141"/>
    <lineage>
        <taxon>Eukaryota</taxon>
        <taxon>Sar</taxon>
        <taxon>Alveolata</taxon>
        <taxon>Apicomplexa</taxon>
        <taxon>Aconoidasida</taxon>
        <taxon>Haemosporida</taxon>
        <taxon>Plasmodiidae</taxon>
        <taxon>Plasmodium</taxon>
        <taxon>Plasmodium (Plasmodium)</taxon>
    </lineage>
</organism>
<gene>
    <name evidence="1" type="ORF">POVCU2_0021150</name>
</gene>
<name>A0A1A8VSH1_PLAOA</name>
<reference evidence="2" key="1">
    <citation type="submission" date="2016-05" db="EMBL/GenBank/DDBJ databases">
        <authorList>
            <person name="Naeem Raeece"/>
        </authorList>
    </citation>
    <scope>NUCLEOTIDE SEQUENCE [LARGE SCALE GENOMIC DNA]</scope>
</reference>
<proteinExistence type="predicted"/>
<evidence type="ECO:0000313" key="1">
    <source>
        <dbReference type="EMBL" id="SBS83481.1"/>
    </source>
</evidence>
<dbReference type="EMBL" id="FLQU01000283">
    <property type="protein sequence ID" value="SBS83481.1"/>
    <property type="molecule type" value="Genomic_DNA"/>
</dbReference>
<dbReference type="AlphaFoldDB" id="A0A1A8VSH1"/>